<dbReference type="GO" id="GO:0005789">
    <property type="term" value="C:endoplasmic reticulum membrane"/>
    <property type="evidence" value="ECO:0007669"/>
    <property type="project" value="UniProtKB-SubCell"/>
</dbReference>
<proteinExistence type="inferred from homology"/>
<dbReference type="GO" id="GO:0006950">
    <property type="term" value="P:response to stress"/>
    <property type="evidence" value="ECO:0007669"/>
    <property type="project" value="UniProtKB-ARBA"/>
</dbReference>
<comment type="function">
    <text evidence="8">May be involved in the degradation of misfolded endoplasmic reticulum (ER) luminal proteins.</text>
</comment>
<organism evidence="9 10">
    <name type="scientific">Bathycoccus prasinos</name>
    <dbReference type="NCBI Taxonomy" id="41875"/>
    <lineage>
        <taxon>Eukaryota</taxon>
        <taxon>Viridiplantae</taxon>
        <taxon>Chlorophyta</taxon>
        <taxon>Mamiellophyceae</taxon>
        <taxon>Mamiellales</taxon>
        <taxon>Bathycoccaceae</taxon>
        <taxon>Bathycoccus</taxon>
    </lineage>
</organism>
<evidence type="ECO:0000256" key="2">
    <source>
        <dbReference type="ARBA" id="ARBA00004477"/>
    </source>
</evidence>
<dbReference type="RefSeq" id="XP_007512331.1">
    <property type="nucleotide sequence ID" value="XM_007512269.1"/>
</dbReference>
<dbReference type="eggNOG" id="KOG0858">
    <property type="taxonomic scope" value="Eukaryota"/>
</dbReference>
<keyword evidence="7 8" id="KW-0472">Membrane</keyword>
<keyword evidence="6 8" id="KW-1133">Transmembrane helix</keyword>
<feature type="transmembrane region" description="Helical" evidence="8">
    <location>
        <begin position="175"/>
        <end position="191"/>
    </location>
</feature>
<feature type="transmembrane region" description="Helical" evidence="8">
    <location>
        <begin position="147"/>
        <end position="169"/>
    </location>
</feature>
<comment type="similarity">
    <text evidence="3 8">Belongs to the derlin family.</text>
</comment>
<evidence type="ECO:0000256" key="3">
    <source>
        <dbReference type="ARBA" id="ARBA00008917"/>
    </source>
</evidence>
<name>K8FI38_9CHLO</name>
<evidence type="ECO:0000256" key="7">
    <source>
        <dbReference type="ARBA" id="ARBA00023136"/>
    </source>
</evidence>
<accession>K8FI38</accession>
<comment type="subcellular location">
    <subcellularLocation>
        <location evidence="2 8">Endoplasmic reticulum membrane</location>
        <topology evidence="2 8">Multi-pass membrane protein</topology>
    </subcellularLocation>
</comment>
<sequence>MSNSPGEWYASLPPICKAWGTACVLITFGTQFGLPLPVNLYLDYKLIWEKFQIWRLIGNFCFIGGFGFPFVFRTLMIARYGVHLEQKTFENRTSDFVWMLMINMMILLPLKFIVPSVSQPFYSSSLIFAMLYLWSRENPTQNTSIMGMIRMPAFYLPWGMMALTVLMGGDPVPDFLGVLSGHVYYFFSVLYPRQSGVHFLKTPQWVEAAVGSVFGNPVIRAASNIAQPNEARRFVGRGRRLAD</sequence>
<gene>
    <name evidence="9" type="ORF">Bathy07g00150</name>
</gene>
<evidence type="ECO:0000313" key="10">
    <source>
        <dbReference type="Proteomes" id="UP000198341"/>
    </source>
</evidence>
<dbReference type="InterPro" id="IPR007599">
    <property type="entry name" value="DER1"/>
</dbReference>
<dbReference type="GeneID" id="19014505"/>
<keyword evidence="5 8" id="KW-0256">Endoplasmic reticulum</keyword>
<keyword evidence="4 8" id="KW-0812">Transmembrane</keyword>
<dbReference type="Proteomes" id="UP000198341">
    <property type="component" value="Chromosome 7"/>
</dbReference>
<dbReference type="SUPFAM" id="SSF144091">
    <property type="entry name" value="Rhomboid-like"/>
    <property type="match status" value="1"/>
</dbReference>
<dbReference type="AlphaFoldDB" id="K8FI38"/>
<comment type="function">
    <text evidence="1">May be involved in the degradation process of specific misfolded endoplasmic reticulum (ER) luminal proteins.</text>
</comment>
<evidence type="ECO:0000256" key="5">
    <source>
        <dbReference type="ARBA" id="ARBA00022824"/>
    </source>
</evidence>
<feature type="transmembrane region" description="Helical" evidence="8">
    <location>
        <begin position="120"/>
        <end position="135"/>
    </location>
</feature>
<dbReference type="KEGG" id="bpg:Bathy07g00150"/>
<dbReference type="InterPro" id="IPR035952">
    <property type="entry name" value="Rhomboid-like_sf"/>
</dbReference>
<dbReference type="Pfam" id="PF04511">
    <property type="entry name" value="DER1"/>
    <property type="match status" value="1"/>
</dbReference>
<feature type="transmembrane region" description="Helical" evidence="8">
    <location>
        <begin position="12"/>
        <end position="33"/>
    </location>
</feature>
<feature type="transmembrane region" description="Helical" evidence="8">
    <location>
        <begin position="53"/>
        <end position="75"/>
    </location>
</feature>
<dbReference type="OrthoDB" id="1716531at2759"/>
<evidence type="ECO:0000256" key="4">
    <source>
        <dbReference type="ARBA" id="ARBA00022692"/>
    </source>
</evidence>
<dbReference type="EMBL" id="FO082272">
    <property type="protein sequence ID" value="CCO66419.1"/>
    <property type="molecule type" value="Genomic_DNA"/>
</dbReference>
<protein>
    <recommendedName>
        <fullName evidence="8">Derlin</fullName>
    </recommendedName>
</protein>
<evidence type="ECO:0000256" key="1">
    <source>
        <dbReference type="ARBA" id="ARBA00003292"/>
    </source>
</evidence>
<keyword evidence="10" id="KW-1185">Reference proteome</keyword>
<dbReference type="STRING" id="41875.K8FI38"/>
<reference evidence="9 10" key="1">
    <citation type="submission" date="2011-10" db="EMBL/GenBank/DDBJ databases">
        <authorList>
            <person name="Genoscope - CEA"/>
        </authorList>
    </citation>
    <scope>NUCLEOTIDE SEQUENCE [LARGE SCALE GENOMIC DNA]</scope>
    <source>
        <strain evidence="9 10">RCC 1105</strain>
    </source>
</reference>
<evidence type="ECO:0000313" key="9">
    <source>
        <dbReference type="EMBL" id="CCO66419.1"/>
    </source>
</evidence>
<evidence type="ECO:0000256" key="6">
    <source>
        <dbReference type="ARBA" id="ARBA00022989"/>
    </source>
</evidence>
<dbReference type="PANTHER" id="PTHR11009">
    <property type="entry name" value="DER1-LIKE PROTEIN, DERLIN"/>
    <property type="match status" value="1"/>
</dbReference>
<evidence type="ECO:0000256" key="8">
    <source>
        <dbReference type="RuleBase" id="RU363059"/>
    </source>
</evidence>